<evidence type="ECO:0000313" key="7">
    <source>
        <dbReference type="EMBL" id="OGF24554.1"/>
    </source>
</evidence>
<proteinExistence type="inferred from homology"/>
<dbReference type="AlphaFoldDB" id="A0A1F5SCZ5"/>
<comment type="caution">
    <text evidence="7">The sequence shown here is derived from an EMBL/GenBank/DDBJ whole genome shotgun (WGS) entry which is preliminary data.</text>
</comment>
<evidence type="ECO:0000256" key="4">
    <source>
        <dbReference type="ARBA" id="ARBA00023136"/>
    </source>
</evidence>
<dbReference type="InterPro" id="IPR047817">
    <property type="entry name" value="ABC2_TM_bact-type"/>
</dbReference>
<dbReference type="PANTHER" id="PTHR43027:SF1">
    <property type="entry name" value="DOXORUBICIN RESISTANCE ABC TRANSPORTER PERMEASE PROTEIN DRRC-RELATED"/>
    <property type="match status" value="1"/>
</dbReference>
<feature type="transmembrane region" description="Helical" evidence="5">
    <location>
        <begin position="102"/>
        <end position="130"/>
    </location>
</feature>
<dbReference type="Pfam" id="PF01061">
    <property type="entry name" value="ABC2_membrane"/>
    <property type="match status" value="1"/>
</dbReference>
<feature type="transmembrane region" description="Helical" evidence="5">
    <location>
        <begin position="21"/>
        <end position="41"/>
    </location>
</feature>
<dbReference type="PROSITE" id="PS51012">
    <property type="entry name" value="ABC_TM2"/>
    <property type="match status" value="1"/>
</dbReference>
<evidence type="ECO:0000259" key="6">
    <source>
        <dbReference type="PROSITE" id="PS51012"/>
    </source>
</evidence>
<dbReference type="Proteomes" id="UP000178783">
    <property type="component" value="Unassembled WGS sequence"/>
</dbReference>
<reference evidence="7 8" key="1">
    <citation type="journal article" date="2016" name="Nat. Commun.">
        <title>Thousands of microbial genomes shed light on interconnected biogeochemical processes in an aquifer system.</title>
        <authorList>
            <person name="Anantharaman K."/>
            <person name="Brown C.T."/>
            <person name="Hug L.A."/>
            <person name="Sharon I."/>
            <person name="Castelle C.J."/>
            <person name="Probst A.J."/>
            <person name="Thomas B.C."/>
            <person name="Singh A."/>
            <person name="Wilkins M.J."/>
            <person name="Karaoz U."/>
            <person name="Brodie E.L."/>
            <person name="Williams K.H."/>
            <person name="Hubbard S.S."/>
            <person name="Banfield J.F."/>
        </authorList>
    </citation>
    <scope>NUCLEOTIDE SEQUENCE [LARGE SCALE GENOMIC DNA]</scope>
</reference>
<dbReference type="STRING" id="1797989.A3H66_02885"/>
<comment type="similarity">
    <text evidence="5">Belongs to the ABC-2 integral membrane protein family.</text>
</comment>
<evidence type="ECO:0000256" key="3">
    <source>
        <dbReference type="ARBA" id="ARBA00022989"/>
    </source>
</evidence>
<gene>
    <name evidence="7" type="ORF">A3H66_02885</name>
</gene>
<organism evidence="7 8">
    <name type="scientific">Candidatus Falkowbacteria bacterium RIFCSPLOWO2_02_FULL_45_21</name>
    <dbReference type="NCBI Taxonomy" id="1797989"/>
    <lineage>
        <taxon>Bacteria</taxon>
        <taxon>Candidatus Falkowiibacteriota</taxon>
    </lineage>
</organism>
<feature type="transmembrane region" description="Helical" evidence="5">
    <location>
        <begin position="171"/>
        <end position="190"/>
    </location>
</feature>
<keyword evidence="4 5" id="KW-0472">Membrane</keyword>
<accession>A0A1F5SCZ5</accession>
<evidence type="ECO:0000256" key="2">
    <source>
        <dbReference type="ARBA" id="ARBA00022692"/>
    </source>
</evidence>
<protein>
    <recommendedName>
        <fullName evidence="5">Transport permease protein</fullName>
    </recommendedName>
</protein>
<dbReference type="EMBL" id="MFFW01000008">
    <property type="protein sequence ID" value="OGF24554.1"/>
    <property type="molecule type" value="Genomic_DNA"/>
</dbReference>
<dbReference type="PRINTS" id="PR00164">
    <property type="entry name" value="ABC2TRNSPORT"/>
</dbReference>
<feature type="transmembrane region" description="Helical" evidence="5">
    <location>
        <begin position="47"/>
        <end position="69"/>
    </location>
</feature>
<name>A0A1F5SCZ5_9BACT</name>
<evidence type="ECO:0000256" key="5">
    <source>
        <dbReference type="RuleBase" id="RU361157"/>
    </source>
</evidence>
<dbReference type="GO" id="GO:0140359">
    <property type="term" value="F:ABC-type transporter activity"/>
    <property type="evidence" value="ECO:0007669"/>
    <property type="project" value="InterPro"/>
</dbReference>
<evidence type="ECO:0000256" key="1">
    <source>
        <dbReference type="ARBA" id="ARBA00004141"/>
    </source>
</evidence>
<feature type="transmembrane region" description="Helical" evidence="5">
    <location>
        <begin position="229"/>
        <end position="251"/>
    </location>
</feature>
<keyword evidence="5" id="KW-1003">Cell membrane</keyword>
<feature type="domain" description="ABC transmembrane type-2" evidence="6">
    <location>
        <begin position="18"/>
        <end position="254"/>
    </location>
</feature>
<dbReference type="PANTHER" id="PTHR43027">
    <property type="entry name" value="DOXORUBICIN RESISTANCE ABC TRANSPORTER PERMEASE PROTEIN DRRC-RELATED"/>
    <property type="match status" value="1"/>
</dbReference>
<dbReference type="InterPro" id="IPR000412">
    <property type="entry name" value="ABC_2_transport"/>
</dbReference>
<feature type="transmembrane region" description="Helical" evidence="5">
    <location>
        <begin position="136"/>
        <end position="159"/>
    </location>
</feature>
<evidence type="ECO:0000313" key="8">
    <source>
        <dbReference type="Proteomes" id="UP000178783"/>
    </source>
</evidence>
<comment type="subcellular location">
    <subcellularLocation>
        <location evidence="5">Cell membrane</location>
        <topology evidence="5">Multi-pass membrane protein</topology>
    </subcellularLocation>
    <subcellularLocation>
        <location evidence="1">Membrane</location>
        <topology evidence="1">Multi-pass membrane protein</topology>
    </subcellularLocation>
</comment>
<keyword evidence="5" id="KW-0813">Transport</keyword>
<dbReference type="GO" id="GO:0043190">
    <property type="term" value="C:ATP-binding cassette (ABC) transporter complex"/>
    <property type="evidence" value="ECO:0007669"/>
    <property type="project" value="InterPro"/>
</dbReference>
<keyword evidence="2 5" id="KW-0812">Transmembrane</keyword>
<dbReference type="InterPro" id="IPR052902">
    <property type="entry name" value="ABC-2_transporter"/>
</dbReference>
<keyword evidence="3 5" id="KW-1133">Transmembrane helix</keyword>
<sequence>MSLTRIYAIFIRQVFLYKGNPMRLTAPFLWIFVDIILWGFISKYLSAFGNATFNFTSVILGAIILWNFLTRIQQGVMTAFLEDVWAQSFINFFASPLTIKEYVAGLVATSLAMGLASFLVMAAVAGLVFGYNVFKIGLIILPFMLVLFIFAVAMGIFMTAIILRFGPSAEWLGWPIPFVLSIFAGVFYPISTLPAALQAVSKIIPASYVFESFRGLTGAVSTPHLLANFLTGAGLAIIYLALMYIFLIMIYRRNLKNGQLSRFGAE</sequence>
<dbReference type="InterPro" id="IPR013525">
    <property type="entry name" value="ABC2_TM"/>
</dbReference>